<dbReference type="GO" id="GO:0016818">
    <property type="term" value="F:hydrolase activity, acting on acid anhydrides, in phosphorus-containing anhydrides"/>
    <property type="evidence" value="ECO:0007669"/>
    <property type="project" value="InterPro"/>
</dbReference>
<sequence>MRAAGVAGLVVKKMEQRLGRIMNRRRVLQLLFSGTVSGVIAPVVVRSRGKEQRFRLMDTRIAGSGYYAFSGVAMLLGPGDALSLRRQPENPHDHLAVEVFWKNHKLGYLPRRGNAVSAALMDQGGRLSAEVLAVLDHAEHWEPLDIRVWLHV</sequence>
<evidence type="ECO:0000256" key="2">
    <source>
        <dbReference type="ARBA" id="ARBA00022801"/>
    </source>
</evidence>
<evidence type="ECO:0000313" key="6">
    <source>
        <dbReference type="Proteomes" id="UP000010164"/>
    </source>
</evidence>
<feature type="transmembrane region" description="Helical" evidence="3">
    <location>
        <begin position="27"/>
        <end position="45"/>
    </location>
</feature>
<dbReference type="STRING" id="1177179.A11A3_02842"/>
<dbReference type="SMART" id="SM00910">
    <property type="entry name" value="HIRAN"/>
    <property type="match status" value="1"/>
</dbReference>
<name>L0WFF6_9GAMM</name>
<evidence type="ECO:0000313" key="5">
    <source>
        <dbReference type="EMBL" id="EKF75771.1"/>
    </source>
</evidence>
<evidence type="ECO:0000256" key="3">
    <source>
        <dbReference type="SAM" id="Phobius"/>
    </source>
</evidence>
<dbReference type="eggNOG" id="ENOG50300R6">
    <property type="taxonomic scope" value="Bacteria"/>
</dbReference>
<keyword evidence="3" id="KW-1133">Transmembrane helix</keyword>
<accession>L0WFF6</accession>
<keyword evidence="1" id="KW-0479">Metal-binding</keyword>
<dbReference type="PATRIC" id="fig|1177179.3.peg.567"/>
<dbReference type="Proteomes" id="UP000010164">
    <property type="component" value="Unassembled WGS sequence"/>
</dbReference>
<comment type="caution">
    <text evidence="5">The sequence shown here is derived from an EMBL/GenBank/DDBJ whole genome shotgun (WGS) entry which is preliminary data.</text>
</comment>
<organism evidence="5 6">
    <name type="scientific">Alcanivorax hongdengensis A-11-3</name>
    <dbReference type="NCBI Taxonomy" id="1177179"/>
    <lineage>
        <taxon>Bacteria</taxon>
        <taxon>Pseudomonadati</taxon>
        <taxon>Pseudomonadota</taxon>
        <taxon>Gammaproteobacteria</taxon>
        <taxon>Oceanospirillales</taxon>
        <taxon>Alcanivoracaceae</taxon>
        <taxon>Alcanivorax</taxon>
    </lineage>
</organism>
<keyword evidence="3" id="KW-0812">Transmembrane</keyword>
<dbReference type="Gene3D" id="3.30.70.2330">
    <property type="match status" value="1"/>
</dbReference>
<dbReference type="GO" id="GO:0003676">
    <property type="term" value="F:nucleic acid binding"/>
    <property type="evidence" value="ECO:0007669"/>
    <property type="project" value="InterPro"/>
</dbReference>
<keyword evidence="6" id="KW-1185">Reference proteome</keyword>
<gene>
    <name evidence="5" type="ORF">A11A3_02842</name>
</gene>
<dbReference type="InterPro" id="IPR014905">
    <property type="entry name" value="HIRAN"/>
</dbReference>
<dbReference type="Pfam" id="PF08797">
    <property type="entry name" value="HIRAN"/>
    <property type="match status" value="1"/>
</dbReference>
<reference evidence="5 6" key="1">
    <citation type="journal article" date="2012" name="J. Bacteriol.">
        <title>Genome Sequence of the Alkane-Degrading Bacterium Alcanivorax hongdengensis Type Strain A-11-3.</title>
        <authorList>
            <person name="Lai Q."/>
            <person name="Shao Z."/>
        </authorList>
    </citation>
    <scope>NUCLEOTIDE SEQUENCE [LARGE SCALE GENOMIC DNA]</scope>
    <source>
        <strain evidence="5 6">A-11-3</strain>
    </source>
</reference>
<evidence type="ECO:0000259" key="4">
    <source>
        <dbReference type="SMART" id="SM00910"/>
    </source>
</evidence>
<dbReference type="AlphaFoldDB" id="L0WFF6"/>
<feature type="domain" description="HIRAN" evidence="4">
    <location>
        <begin position="54"/>
        <end position="152"/>
    </location>
</feature>
<dbReference type="GO" id="GO:0008270">
    <property type="term" value="F:zinc ion binding"/>
    <property type="evidence" value="ECO:0007669"/>
    <property type="project" value="InterPro"/>
</dbReference>
<keyword evidence="2" id="KW-0378">Hydrolase</keyword>
<keyword evidence="3" id="KW-0472">Membrane</keyword>
<dbReference type="EMBL" id="AMRJ01000002">
    <property type="protein sequence ID" value="EKF75771.1"/>
    <property type="molecule type" value="Genomic_DNA"/>
</dbReference>
<protein>
    <submittedName>
        <fullName evidence="5">Hiran domain protein</fullName>
    </submittedName>
</protein>
<proteinExistence type="predicted"/>
<evidence type="ECO:0000256" key="1">
    <source>
        <dbReference type="ARBA" id="ARBA00022723"/>
    </source>
</evidence>